<feature type="transmembrane region" description="Helical" evidence="5">
    <location>
        <begin position="414"/>
        <end position="433"/>
    </location>
</feature>
<dbReference type="OrthoDB" id="9794076at2"/>
<feature type="transmembrane region" description="Helical" evidence="5">
    <location>
        <begin position="351"/>
        <end position="371"/>
    </location>
</feature>
<comment type="subcellular location">
    <subcellularLocation>
        <location evidence="1">Endomembrane system</location>
        <topology evidence="1">Multi-pass membrane protein</topology>
    </subcellularLocation>
</comment>
<dbReference type="InterPro" id="IPR011701">
    <property type="entry name" value="MFS"/>
</dbReference>
<keyword evidence="3 5" id="KW-1133">Transmembrane helix</keyword>
<feature type="domain" description="Major facilitator superfamily (MFS) profile" evidence="6">
    <location>
        <begin position="28"/>
        <end position="435"/>
    </location>
</feature>
<dbReference type="GO" id="GO:0035435">
    <property type="term" value="P:phosphate ion transmembrane transport"/>
    <property type="evidence" value="ECO:0007669"/>
    <property type="project" value="TreeGrafter"/>
</dbReference>
<feature type="transmembrane region" description="Helical" evidence="5">
    <location>
        <begin position="155"/>
        <end position="178"/>
    </location>
</feature>
<protein>
    <submittedName>
        <fullName evidence="7">MFS transporter</fullName>
    </submittedName>
</protein>
<proteinExistence type="predicted"/>
<evidence type="ECO:0000313" key="8">
    <source>
        <dbReference type="Proteomes" id="UP000298781"/>
    </source>
</evidence>
<dbReference type="InterPro" id="IPR051337">
    <property type="entry name" value="OPA_Antiporter"/>
</dbReference>
<dbReference type="PROSITE" id="PS50850">
    <property type="entry name" value="MFS"/>
    <property type="match status" value="1"/>
</dbReference>
<dbReference type="Proteomes" id="UP000298781">
    <property type="component" value="Chromosome"/>
</dbReference>
<dbReference type="EMBL" id="CP039690">
    <property type="protein sequence ID" value="QCI65971.1"/>
    <property type="molecule type" value="Genomic_DNA"/>
</dbReference>
<gene>
    <name evidence="7" type="ORF">E8M01_18195</name>
</gene>
<organism evidence="7 8">
    <name type="scientific">Phreatobacter stygius</name>
    <dbReference type="NCBI Taxonomy" id="1940610"/>
    <lineage>
        <taxon>Bacteria</taxon>
        <taxon>Pseudomonadati</taxon>
        <taxon>Pseudomonadota</taxon>
        <taxon>Alphaproteobacteria</taxon>
        <taxon>Hyphomicrobiales</taxon>
        <taxon>Phreatobacteraceae</taxon>
        <taxon>Phreatobacter</taxon>
    </lineage>
</organism>
<feature type="transmembrane region" description="Helical" evidence="5">
    <location>
        <begin position="184"/>
        <end position="204"/>
    </location>
</feature>
<dbReference type="AlphaFoldDB" id="A0A4D7AZZ4"/>
<dbReference type="SUPFAM" id="SSF103473">
    <property type="entry name" value="MFS general substrate transporter"/>
    <property type="match status" value="1"/>
</dbReference>
<name>A0A4D7AZZ4_9HYPH</name>
<dbReference type="InterPro" id="IPR036259">
    <property type="entry name" value="MFS_trans_sf"/>
</dbReference>
<keyword evidence="2 5" id="KW-0812">Transmembrane</keyword>
<evidence type="ECO:0000256" key="4">
    <source>
        <dbReference type="ARBA" id="ARBA00023136"/>
    </source>
</evidence>
<feature type="transmembrane region" description="Helical" evidence="5">
    <location>
        <begin position="291"/>
        <end position="309"/>
    </location>
</feature>
<feature type="transmembrane region" description="Helical" evidence="5">
    <location>
        <begin position="321"/>
        <end position="339"/>
    </location>
</feature>
<dbReference type="Gene3D" id="1.20.1250.20">
    <property type="entry name" value="MFS general substrate transporter like domains"/>
    <property type="match status" value="2"/>
</dbReference>
<feature type="transmembrane region" description="Helical" evidence="5">
    <location>
        <begin position="383"/>
        <end position="402"/>
    </location>
</feature>
<evidence type="ECO:0000256" key="3">
    <source>
        <dbReference type="ARBA" id="ARBA00022989"/>
    </source>
</evidence>
<dbReference type="PANTHER" id="PTHR43826">
    <property type="entry name" value="GLUCOSE-6-PHOSPHATE EXCHANGER SLC37A4"/>
    <property type="match status" value="1"/>
</dbReference>
<dbReference type="InterPro" id="IPR000849">
    <property type="entry name" value="Sugar_P_transporter"/>
</dbReference>
<evidence type="ECO:0000256" key="5">
    <source>
        <dbReference type="SAM" id="Phobius"/>
    </source>
</evidence>
<dbReference type="PANTHER" id="PTHR43826:SF7">
    <property type="entry name" value="PROTEIN UHPC, PUTATIVE-RELATED"/>
    <property type="match status" value="1"/>
</dbReference>
<dbReference type="PIRSF" id="PIRSF002808">
    <property type="entry name" value="Hexose_phosphate_transp"/>
    <property type="match status" value="1"/>
</dbReference>
<feature type="transmembrane region" description="Helical" evidence="5">
    <location>
        <begin position="63"/>
        <end position="81"/>
    </location>
</feature>
<dbReference type="GO" id="GO:0005886">
    <property type="term" value="C:plasma membrane"/>
    <property type="evidence" value="ECO:0007669"/>
    <property type="project" value="TreeGrafter"/>
</dbReference>
<reference evidence="7 8" key="1">
    <citation type="submission" date="2019-04" db="EMBL/GenBank/DDBJ databases">
        <title>Phreatobacter aquaticus sp. nov.</title>
        <authorList>
            <person name="Choi A."/>
        </authorList>
    </citation>
    <scope>NUCLEOTIDE SEQUENCE [LARGE SCALE GENOMIC DNA]</scope>
    <source>
        <strain evidence="7 8">KCTC 52518</strain>
    </source>
</reference>
<dbReference type="InterPro" id="IPR020846">
    <property type="entry name" value="MFS_dom"/>
</dbReference>
<evidence type="ECO:0000256" key="1">
    <source>
        <dbReference type="ARBA" id="ARBA00004127"/>
    </source>
</evidence>
<accession>A0A4D7AZZ4</accession>
<dbReference type="Pfam" id="PF07690">
    <property type="entry name" value="MFS_1"/>
    <property type="match status" value="1"/>
</dbReference>
<evidence type="ECO:0000256" key="2">
    <source>
        <dbReference type="ARBA" id="ARBA00022692"/>
    </source>
</evidence>
<dbReference type="GO" id="GO:0061513">
    <property type="term" value="F:glucose 6-phosphate:phosphate antiporter activity"/>
    <property type="evidence" value="ECO:0007669"/>
    <property type="project" value="TreeGrafter"/>
</dbReference>
<keyword evidence="4 5" id="KW-0472">Membrane</keyword>
<evidence type="ECO:0000259" key="6">
    <source>
        <dbReference type="PROSITE" id="PS50850"/>
    </source>
</evidence>
<feature type="transmembrane region" description="Helical" evidence="5">
    <location>
        <begin position="24"/>
        <end position="42"/>
    </location>
</feature>
<sequence length="435" mass="47692">MSSVSYTTPAYPAAGATDEAFRKAQWRMLLAAMFCYLFFYTGRQTFGFAIPGIQAEFGVSKEALGWVSAVMLWCYAIGQAVNGNLGDKFGGRRVMSAGAILSCAMNWATSFATGIVSLGVCWGINGYFQAMGWAPGSRLLSNWWGRHDRGKVFGWYVFAAGLASVLSFVTSLIVVHYLHLDWRWIFRIPVLLLLVGGITFYLVARERPEDMGFKSPHDDAVDNDKAAAVADDESSLERYKGVLKNWRLLVGGLAIGFQNAARYGLLIWVPVHFLGSNWAKASAETAVIDPKWISIALPVGMAIGAATNGWVSDRIFNSKRYLAIVLYMVLAAITSLYMYTIPATDVYKGLIVLFLCGFFVYGPQSSFWALCPDLVGHKRAGTAIGVMNFFAYLFAGLGEPIIGKFMDTHNDTSLVFLLVAIASAMSATVALFIRR</sequence>
<keyword evidence="8" id="KW-1185">Reference proteome</keyword>
<feature type="transmembrane region" description="Helical" evidence="5">
    <location>
        <begin position="248"/>
        <end position="271"/>
    </location>
</feature>
<evidence type="ECO:0000313" key="7">
    <source>
        <dbReference type="EMBL" id="QCI65971.1"/>
    </source>
</evidence>
<dbReference type="GO" id="GO:0012505">
    <property type="term" value="C:endomembrane system"/>
    <property type="evidence" value="ECO:0007669"/>
    <property type="project" value="UniProtKB-SubCell"/>
</dbReference>
<dbReference type="KEGG" id="pstg:E8M01_18195"/>
<dbReference type="RefSeq" id="WP_136961417.1">
    <property type="nucleotide sequence ID" value="NZ_CP039690.1"/>
</dbReference>